<dbReference type="EMBL" id="WCLE01000012">
    <property type="protein sequence ID" value="KAB5314986.1"/>
    <property type="molecule type" value="Genomic_DNA"/>
</dbReference>
<gene>
    <name evidence="1" type="ORF">F9958_07570</name>
</gene>
<organism evidence="1 2">
    <name type="scientific">Bacteroides stercoris</name>
    <dbReference type="NCBI Taxonomy" id="46506"/>
    <lineage>
        <taxon>Bacteria</taxon>
        <taxon>Pseudomonadati</taxon>
        <taxon>Bacteroidota</taxon>
        <taxon>Bacteroidia</taxon>
        <taxon>Bacteroidales</taxon>
        <taxon>Bacteroidaceae</taxon>
        <taxon>Bacteroides</taxon>
    </lineage>
</organism>
<accession>A0A7J5LFS3</accession>
<protein>
    <submittedName>
        <fullName evidence="1">Uncharacterized protein</fullName>
    </submittedName>
</protein>
<proteinExistence type="predicted"/>
<dbReference type="AlphaFoldDB" id="A0A7J5LFS3"/>
<evidence type="ECO:0000313" key="1">
    <source>
        <dbReference type="EMBL" id="KAB5314986.1"/>
    </source>
</evidence>
<dbReference type="Proteomes" id="UP000467334">
    <property type="component" value="Unassembled WGS sequence"/>
</dbReference>
<comment type="caution">
    <text evidence="1">The sequence shown here is derived from an EMBL/GenBank/DDBJ whole genome shotgun (WGS) entry which is preliminary data.</text>
</comment>
<name>A0A7J5LFS3_BACSE</name>
<sequence length="102" mass="11571">MDEKLQTDVGELFTSLGFFPFMQRDIIQGEMSPDDIRTSGMYDVGSSTTMPFNYGGLLVFNTKTLVIQMGVDLQGKTICIRVSWNNGPWSSWNNFTFNQQNI</sequence>
<evidence type="ECO:0000313" key="2">
    <source>
        <dbReference type="Proteomes" id="UP000467334"/>
    </source>
</evidence>
<dbReference type="RefSeq" id="WP_151872221.1">
    <property type="nucleotide sequence ID" value="NZ_WCLH01000010.1"/>
</dbReference>
<reference evidence="1 2" key="1">
    <citation type="journal article" date="2019" name="Nat. Med.">
        <title>A library of human gut bacterial isolates paired with longitudinal multiomics data enables mechanistic microbiome research.</title>
        <authorList>
            <person name="Poyet M."/>
            <person name="Groussin M."/>
            <person name="Gibbons S.M."/>
            <person name="Avila-Pacheco J."/>
            <person name="Jiang X."/>
            <person name="Kearney S.M."/>
            <person name="Perrotta A.R."/>
            <person name="Berdy B."/>
            <person name="Zhao S."/>
            <person name="Lieberman T.D."/>
            <person name="Swanson P.K."/>
            <person name="Smith M."/>
            <person name="Roesemann S."/>
            <person name="Alexander J.E."/>
            <person name="Rich S.A."/>
            <person name="Livny J."/>
            <person name="Vlamakis H."/>
            <person name="Clish C."/>
            <person name="Bullock K."/>
            <person name="Deik A."/>
            <person name="Scott J."/>
            <person name="Pierce K.A."/>
            <person name="Xavier R.J."/>
            <person name="Alm E.J."/>
        </authorList>
    </citation>
    <scope>NUCLEOTIDE SEQUENCE [LARGE SCALE GENOMIC DNA]</scope>
    <source>
        <strain evidence="1 2">BIOML-A6</strain>
    </source>
</reference>